<gene>
    <name evidence="1" type="ORF">PLEPLA_LOCUS34969</name>
</gene>
<dbReference type="EMBL" id="CADEAL010003941">
    <property type="protein sequence ID" value="CAB1447275.1"/>
    <property type="molecule type" value="Genomic_DNA"/>
</dbReference>
<accession>A0A9N7VF96</accession>
<reference evidence="1" key="1">
    <citation type="submission" date="2020-03" db="EMBL/GenBank/DDBJ databases">
        <authorList>
            <person name="Weist P."/>
        </authorList>
    </citation>
    <scope>NUCLEOTIDE SEQUENCE</scope>
</reference>
<comment type="caution">
    <text evidence="1">The sequence shown here is derived from an EMBL/GenBank/DDBJ whole genome shotgun (WGS) entry which is preliminary data.</text>
</comment>
<organism evidence="1 2">
    <name type="scientific">Pleuronectes platessa</name>
    <name type="common">European plaice</name>
    <dbReference type="NCBI Taxonomy" id="8262"/>
    <lineage>
        <taxon>Eukaryota</taxon>
        <taxon>Metazoa</taxon>
        <taxon>Chordata</taxon>
        <taxon>Craniata</taxon>
        <taxon>Vertebrata</taxon>
        <taxon>Euteleostomi</taxon>
        <taxon>Actinopterygii</taxon>
        <taxon>Neopterygii</taxon>
        <taxon>Teleostei</taxon>
        <taxon>Neoteleostei</taxon>
        <taxon>Acanthomorphata</taxon>
        <taxon>Carangaria</taxon>
        <taxon>Pleuronectiformes</taxon>
        <taxon>Pleuronectoidei</taxon>
        <taxon>Pleuronectidae</taxon>
        <taxon>Pleuronectes</taxon>
    </lineage>
</organism>
<proteinExistence type="predicted"/>
<dbReference type="Proteomes" id="UP001153269">
    <property type="component" value="Unassembled WGS sequence"/>
</dbReference>
<dbReference type="AlphaFoldDB" id="A0A9N7VF96"/>
<protein>
    <submittedName>
        <fullName evidence="1">Uncharacterized protein</fullName>
    </submittedName>
</protein>
<evidence type="ECO:0000313" key="2">
    <source>
        <dbReference type="Proteomes" id="UP001153269"/>
    </source>
</evidence>
<sequence length="191" mass="20905">MTPQEVRFPDGRECLKTERSLAVQRQPFRLNGASNFLLVSARKRAQGSSPHYGDGREKSNVLAAFHHAPEYSVENPMKDQSCLRKANRQMQHRVLTASPRVPSCLLLDCGLLSEEAGLREMVTDDGTRHHMAPALVLKGSAATDTGNLKKEGSAATLGFFHNCPLALITHCGVWAALRRQIPASVPSPPEI</sequence>
<evidence type="ECO:0000313" key="1">
    <source>
        <dbReference type="EMBL" id="CAB1447275.1"/>
    </source>
</evidence>
<name>A0A9N7VF96_PLEPL</name>
<keyword evidence="2" id="KW-1185">Reference proteome</keyword>